<dbReference type="AlphaFoldDB" id="M2Y0U7"/>
<evidence type="ECO:0000256" key="1">
    <source>
        <dbReference type="SAM" id="MobiDB-lite"/>
    </source>
</evidence>
<evidence type="ECO:0000313" key="2">
    <source>
        <dbReference type="EMBL" id="EME66781.1"/>
    </source>
</evidence>
<dbReference type="EMBL" id="AOEX01000016">
    <property type="protein sequence ID" value="EME66781.1"/>
    <property type="molecule type" value="Genomic_DNA"/>
</dbReference>
<sequence>MDENIETTDAISEKPPRPNATVRPIRAGKAGNEPIAEYIDVGAPDRVVRVAEAEPETLQVSSDAGAPLLW</sequence>
<evidence type="ECO:0000313" key="3">
    <source>
        <dbReference type="Proteomes" id="UP000011731"/>
    </source>
</evidence>
<feature type="region of interest" description="Disordered" evidence="1">
    <location>
        <begin position="1"/>
        <end position="31"/>
    </location>
</feature>
<accession>M2Y0U7</accession>
<reference evidence="2 3" key="1">
    <citation type="journal article" date="2013" name="Genome Announc.">
        <title>Draft Genome Sequence of Rhodococcus ruber Strain BKS 20-38.</title>
        <authorList>
            <person name="Bala M."/>
            <person name="Kumar S."/>
            <person name="Raghava G.P."/>
            <person name="Mayilraj S."/>
        </authorList>
    </citation>
    <scope>NUCLEOTIDE SEQUENCE [LARGE SCALE GENOMIC DNA]</scope>
    <source>
        <strain evidence="2 3">BKS 20-38</strain>
    </source>
</reference>
<protein>
    <submittedName>
        <fullName evidence="2">Uncharacterized protein</fullName>
    </submittedName>
</protein>
<dbReference type="Proteomes" id="UP000011731">
    <property type="component" value="Unassembled WGS sequence"/>
</dbReference>
<dbReference type="RefSeq" id="WP_003934592.1">
    <property type="nucleotide sequence ID" value="NZ_AOEX01000016.1"/>
</dbReference>
<organism evidence="2 3">
    <name type="scientific">Rhodococcus ruber BKS 20-38</name>
    <dbReference type="NCBI Taxonomy" id="1278076"/>
    <lineage>
        <taxon>Bacteria</taxon>
        <taxon>Bacillati</taxon>
        <taxon>Actinomycetota</taxon>
        <taxon>Actinomycetes</taxon>
        <taxon>Mycobacteriales</taxon>
        <taxon>Nocardiaceae</taxon>
        <taxon>Rhodococcus</taxon>
    </lineage>
</organism>
<proteinExistence type="predicted"/>
<keyword evidence="3" id="KW-1185">Reference proteome</keyword>
<name>M2Y0U7_9NOCA</name>
<comment type="caution">
    <text evidence="2">The sequence shown here is derived from an EMBL/GenBank/DDBJ whole genome shotgun (WGS) entry which is preliminary data.</text>
</comment>
<gene>
    <name evidence="2" type="ORF">G352_02554</name>
</gene>